<dbReference type="AlphaFoldDB" id="A0A388MCU9"/>
<accession>A0A388MCU9</accession>
<protein>
    <submittedName>
        <fullName evidence="2">Uncharacterized protein</fullName>
    </submittedName>
</protein>
<feature type="compositionally biased region" description="Basic and acidic residues" evidence="1">
    <location>
        <begin position="72"/>
        <end position="100"/>
    </location>
</feature>
<proteinExistence type="predicted"/>
<gene>
    <name evidence="2" type="ORF">CBR_g55213</name>
</gene>
<evidence type="ECO:0000313" key="2">
    <source>
        <dbReference type="EMBL" id="GBG92333.1"/>
    </source>
</evidence>
<reference evidence="2 3" key="1">
    <citation type="journal article" date="2018" name="Cell">
        <title>The Chara Genome: Secondary Complexity and Implications for Plant Terrestrialization.</title>
        <authorList>
            <person name="Nishiyama T."/>
            <person name="Sakayama H."/>
            <person name="Vries J.D."/>
            <person name="Buschmann H."/>
            <person name="Saint-Marcoux D."/>
            <person name="Ullrich K.K."/>
            <person name="Haas F.B."/>
            <person name="Vanderstraeten L."/>
            <person name="Becker D."/>
            <person name="Lang D."/>
            <person name="Vosolsobe S."/>
            <person name="Rombauts S."/>
            <person name="Wilhelmsson P.K.I."/>
            <person name="Janitza P."/>
            <person name="Kern R."/>
            <person name="Heyl A."/>
            <person name="Rumpler F."/>
            <person name="Villalobos L.I.A.C."/>
            <person name="Clay J.M."/>
            <person name="Skokan R."/>
            <person name="Toyoda A."/>
            <person name="Suzuki Y."/>
            <person name="Kagoshima H."/>
            <person name="Schijlen E."/>
            <person name="Tajeshwar N."/>
            <person name="Catarino B."/>
            <person name="Hetherington A.J."/>
            <person name="Saltykova A."/>
            <person name="Bonnot C."/>
            <person name="Breuninger H."/>
            <person name="Symeonidi A."/>
            <person name="Radhakrishnan G.V."/>
            <person name="Van Nieuwerburgh F."/>
            <person name="Deforce D."/>
            <person name="Chang C."/>
            <person name="Karol K.G."/>
            <person name="Hedrich R."/>
            <person name="Ulvskov P."/>
            <person name="Glockner G."/>
            <person name="Delwiche C.F."/>
            <person name="Petrasek J."/>
            <person name="Van de Peer Y."/>
            <person name="Friml J."/>
            <person name="Beilby M."/>
            <person name="Dolan L."/>
            <person name="Kohara Y."/>
            <person name="Sugano S."/>
            <person name="Fujiyama A."/>
            <person name="Delaux P.-M."/>
            <person name="Quint M."/>
            <person name="TheiBen G."/>
            <person name="Hagemann M."/>
            <person name="Harholt J."/>
            <person name="Dunand C."/>
            <person name="Zachgo S."/>
            <person name="Langdale J."/>
            <person name="Maumus F."/>
            <person name="Straeten D.V.D."/>
            <person name="Gould S.B."/>
            <person name="Rensing S.A."/>
        </authorList>
    </citation>
    <scope>NUCLEOTIDE SEQUENCE [LARGE SCALE GENOMIC DNA]</scope>
    <source>
        <strain evidence="2 3">S276</strain>
    </source>
</reference>
<dbReference type="Gramene" id="GBG92333">
    <property type="protein sequence ID" value="GBG92333"/>
    <property type="gene ID" value="CBR_g55213"/>
</dbReference>
<name>A0A388MCU9_CHABU</name>
<keyword evidence="3" id="KW-1185">Reference proteome</keyword>
<sequence length="221" mass="25625">MSMGDVKEEEEEKKNKNEEEEEEEEEKEKEEEGGTKKKKKKMMTMMMIGGGGWRPGGEKQRREEEEEEDVDGWWKVEGEGVGEKKEKEKKEKEKKKKEPEKKMMMMKMGGGGWRTGADAVALILEYLQSWARQNPVMRKQLCAAWFPYTLLDRLKQQIADAVQSESSGEPSRRHWSSLQANLDKALQHHLTQTDIDSQDVKQHAYIELHRGESDKTLVVVV</sequence>
<organism evidence="2 3">
    <name type="scientific">Chara braunii</name>
    <name type="common">Braun's stonewort</name>
    <dbReference type="NCBI Taxonomy" id="69332"/>
    <lineage>
        <taxon>Eukaryota</taxon>
        <taxon>Viridiplantae</taxon>
        <taxon>Streptophyta</taxon>
        <taxon>Charophyceae</taxon>
        <taxon>Charales</taxon>
        <taxon>Characeae</taxon>
        <taxon>Chara</taxon>
    </lineage>
</organism>
<feature type="region of interest" description="Disordered" evidence="1">
    <location>
        <begin position="1"/>
        <end position="100"/>
    </location>
</feature>
<dbReference type="EMBL" id="BFEA01001036">
    <property type="protein sequence ID" value="GBG92333.1"/>
    <property type="molecule type" value="Genomic_DNA"/>
</dbReference>
<evidence type="ECO:0000256" key="1">
    <source>
        <dbReference type="SAM" id="MobiDB-lite"/>
    </source>
</evidence>
<evidence type="ECO:0000313" key="3">
    <source>
        <dbReference type="Proteomes" id="UP000265515"/>
    </source>
</evidence>
<dbReference type="OrthoDB" id="849754at2759"/>
<comment type="caution">
    <text evidence="2">The sequence shown here is derived from an EMBL/GenBank/DDBJ whole genome shotgun (WGS) entry which is preliminary data.</text>
</comment>
<feature type="compositionally biased region" description="Acidic residues" evidence="1">
    <location>
        <begin position="18"/>
        <end position="29"/>
    </location>
</feature>
<dbReference type="Proteomes" id="UP000265515">
    <property type="component" value="Unassembled WGS sequence"/>
</dbReference>